<feature type="transmembrane region" description="Helical" evidence="1">
    <location>
        <begin position="296"/>
        <end position="314"/>
    </location>
</feature>
<comment type="caution">
    <text evidence="2">The sequence shown here is derived from an EMBL/GenBank/DDBJ whole genome shotgun (WGS) entry which is preliminary data.</text>
</comment>
<evidence type="ECO:0000313" key="2">
    <source>
        <dbReference type="EMBL" id="KIU15678.1"/>
    </source>
</evidence>
<feature type="transmembrane region" description="Helical" evidence="1">
    <location>
        <begin position="145"/>
        <end position="162"/>
    </location>
</feature>
<dbReference type="STRING" id="280871.TL10_17450"/>
<organism evidence="2 3">
    <name type="scientific">Mycolicibacterium llatzerense</name>
    <dbReference type="NCBI Taxonomy" id="280871"/>
    <lineage>
        <taxon>Bacteria</taxon>
        <taxon>Bacillati</taxon>
        <taxon>Actinomycetota</taxon>
        <taxon>Actinomycetes</taxon>
        <taxon>Mycobacteriales</taxon>
        <taxon>Mycobacteriaceae</taxon>
        <taxon>Mycolicibacterium</taxon>
    </lineage>
</organism>
<keyword evidence="3" id="KW-1185">Reference proteome</keyword>
<feature type="transmembrane region" description="Helical" evidence="1">
    <location>
        <begin position="233"/>
        <end position="251"/>
    </location>
</feature>
<proteinExistence type="predicted"/>
<keyword evidence="1" id="KW-0812">Transmembrane</keyword>
<feature type="transmembrane region" description="Helical" evidence="1">
    <location>
        <begin position="334"/>
        <end position="356"/>
    </location>
</feature>
<dbReference type="Proteomes" id="UP000032221">
    <property type="component" value="Unassembled WGS sequence"/>
</dbReference>
<dbReference type="EMBL" id="JXST01000024">
    <property type="protein sequence ID" value="KIU15678.1"/>
    <property type="molecule type" value="Genomic_DNA"/>
</dbReference>
<sequence length="370" mass="39916">MMRACPADFARLAGYLGFSCDDDSWVKLRNPLALTHWSMPVVELLMLIGAGLALAYALRRVRRDPTGIAIWLASVAYALVTELPRHPPDLFAGTRLGVMLVHNVFSVDFVDGRLPLYIVALYPATITLAYDIVRATGVFERRGALIGAICVGFVHGCVYGIFDHLGPQLRWWVWNTANPLNHPTLGCVPVSSWVSLAVVGPAAIAFLVHVLIGRRVEAGTPPARLSLAWRIPVISVLAPVIMGLLSLPTLLSARHSAMQYAVLGVEVAVFTFVAIPILVQDWRITRRVGTQHPSQYVRVFGVLYLLTFTVLWLAALPDFAGAIDGVTGAGTPTGNLPCAAVCFVIAGYCVAGVSSLRPTTAPAPQQQVLH</sequence>
<keyword evidence="1" id="KW-1133">Transmembrane helix</keyword>
<gene>
    <name evidence="2" type="ORF">TL10_17450</name>
</gene>
<dbReference type="RefSeq" id="WP_043986589.1">
    <property type="nucleotide sequence ID" value="NZ_JXST01000024.1"/>
</dbReference>
<dbReference type="OrthoDB" id="5488443at2"/>
<evidence type="ECO:0000313" key="3">
    <source>
        <dbReference type="Proteomes" id="UP000032221"/>
    </source>
</evidence>
<feature type="transmembrane region" description="Helical" evidence="1">
    <location>
        <begin position="37"/>
        <end position="58"/>
    </location>
</feature>
<feature type="transmembrane region" description="Helical" evidence="1">
    <location>
        <begin position="65"/>
        <end position="81"/>
    </location>
</feature>
<keyword evidence="1" id="KW-0472">Membrane</keyword>
<name>A0A0D1J2B8_9MYCO</name>
<dbReference type="PATRIC" id="fig|280871.6.peg.3612"/>
<accession>A0A0D1J2B8</accession>
<evidence type="ECO:0000256" key="1">
    <source>
        <dbReference type="SAM" id="Phobius"/>
    </source>
</evidence>
<reference evidence="2 3" key="1">
    <citation type="submission" date="2015-01" db="EMBL/GenBank/DDBJ databases">
        <title>Genome sequence of Mycobacterium llatzerense and Mycobacterium immunogenum recovered from brain abscess.</title>
        <authorList>
            <person name="Greninger A.L."/>
            <person name="Langelier C."/>
            <person name="Cunningham G."/>
            <person name="Chiu C.Y."/>
            <person name="Miller S."/>
        </authorList>
    </citation>
    <scope>NUCLEOTIDE SEQUENCE [LARGE SCALE GENOMIC DNA]</scope>
    <source>
        <strain evidence="2 3">CLUC14</strain>
    </source>
</reference>
<feature type="transmembrane region" description="Helical" evidence="1">
    <location>
        <begin position="257"/>
        <end position="275"/>
    </location>
</feature>
<feature type="transmembrane region" description="Helical" evidence="1">
    <location>
        <begin position="114"/>
        <end position="133"/>
    </location>
</feature>
<protein>
    <submittedName>
        <fullName evidence="2">Uncharacterized protein</fullName>
    </submittedName>
</protein>
<dbReference type="AlphaFoldDB" id="A0A0D1J2B8"/>
<feature type="transmembrane region" description="Helical" evidence="1">
    <location>
        <begin position="190"/>
        <end position="212"/>
    </location>
</feature>